<evidence type="ECO:0000313" key="3">
    <source>
        <dbReference type="Proteomes" id="UP001059596"/>
    </source>
</evidence>
<protein>
    <submittedName>
        <fullName evidence="2">Uncharacterized protein</fullName>
    </submittedName>
</protein>
<comment type="caution">
    <text evidence="2">The sequence shown here is derived from an EMBL/GenBank/DDBJ whole genome shotgun (WGS) entry which is preliminary data.</text>
</comment>
<name>A0A9P9YNG5_9MUSC</name>
<dbReference type="Proteomes" id="UP001059596">
    <property type="component" value="Unassembled WGS sequence"/>
</dbReference>
<organism evidence="2 3">
    <name type="scientific">Drosophila gunungcola</name>
    <name type="common">fruit fly</name>
    <dbReference type="NCBI Taxonomy" id="103775"/>
    <lineage>
        <taxon>Eukaryota</taxon>
        <taxon>Metazoa</taxon>
        <taxon>Ecdysozoa</taxon>
        <taxon>Arthropoda</taxon>
        <taxon>Hexapoda</taxon>
        <taxon>Insecta</taxon>
        <taxon>Pterygota</taxon>
        <taxon>Neoptera</taxon>
        <taxon>Endopterygota</taxon>
        <taxon>Diptera</taxon>
        <taxon>Brachycera</taxon>
        <taxon>Muscomorpha</taxon>
        <taxon>Ephydroidea</taxon>
        <taxon>Drosophilidae</taxon>
        <taxon>Drosophila</taxon>
        <taxon>Sophophora</taxon>
    </lineage>
</organism>
<sequence length="90" mass="9403">MKLEARLREGGGPTPTAWCRSDPPSEAEEQVAAGLQPLAEAVAVEEAVAEAEVEVVLVVLFIAAVVGESHALVSGNCVSTTHKYEGCVDR</sequence>
<evidence type="ECO:0000313" key="2">
    <source>
        <dbReference type="EMBL" id="KAI8040137.1"/>
    </source>
</evidence>
<dbReference type="AlphaFoldDB" id="A0A9P9YNG5"/>
<accession>A0A9P9YNG5</accession>
<evidence type="ECO:0000256" key="1">
    <source>
        <dbReference type="SAM" id="MobiDB-lite"/>
    </source>
</evidence>
<proteinExistence type="predicted"/>
<gene>
    <name evidence="2" type="ORF">M5D96_007567</name>
</gene>
<reference evidence="2" key="1">
    <citation type="journal article" date="2023" name="Genome Biol. Evol.">
        <title>Long-read-based Genome Assembly of Drosophila gunungcola Reveals Fewer Chemosensory Genes in Flower-breeding Species.</title>
        <authorList>
            <person name="Negi A."/>
            <person name="Liao B.Y."/>
            <person name="Yeh S.D."/>
        </authorList>
    </citation>
    <scope>NUCLEOTIDE SEQUENCE</scope>
    <source>
        <strain evidence="2">Sukarami</strain>
    </source>
</reference>
<dbReference type="EMBL" id="JAMKOV010000005">
    <property type="protein sequence ID" value="KAI8040137.1"/>
    <property type="molecule type" value="Genomic_DNA"/>
</dbReference>
<keyword evidence="3" id="KW-1185">Reference proteome</keyword>
<feature type="region of interest" description="Disordered" evidence="1">
    <location>
        <begin position="1"/>
        <end position="23"/>
    </location>
</feature>